<sequence>MEDLECGLGGYWRHEIWKEINSCNIESRLPANWPGLVINSPSFSYLASHLLRETILKGEHSPEMDRGEPLTDEASCSTVLDIGASSSPAALHAEYSAESGTIYLLRSIINSITDPK</sequence>
<dbReference type="AlphaFoldDB" id="A0AAV4VA04"/>
<reference evidence="1 2" key="1">
    <citation type="submission" date="2021-06" db="EMBL/GenBank/DDBJ databases">
        <title>Caerostris darwini draft genome.</title>
        <authorList>
            <person name="Kono N."/>
            <person name="Arakawa K."/>
        </authorList>
    </citation>
    <scope>NUCLEOTIDE SEQUENCE [LARGE SCALE GENOMIC DNA]</scope>
</reference>
<name>A0AAV4VA04_9ARAC</name>
<accession>A0AAV4VA04</accession>
<dbReference type="Proteomes" id="UP001054837">
    <property type="component" value="Unassembled WGS sequence"/>
</dbReference>
<dbReference type="EMBL" id="BPLQ01012652">
    <property type="protein sequence ID" value="GIY66853.1"/>
    <property type="molecule type" value="Genomic_DNA"/>
</dbReference>
<keyword evidence="2" id="KW-1185">Reference proteome</keyword>
<protein>
    <submittedName>
        <fullName evidence="1">Uncharacterized protein</fullName>
    </submittedName>
</protein>
<organism evidence="1 2">
    <name type="scientific">Caerostris darwini</name>
    <dbReference type="NCBI Taxonomy" id="1538125"/>
    <lineage>
        <taxon>Eukaryota</taxon>
        <taxon>Metazoa</taxon>
        <taxon>Ecdysozoa</taxon>
        <taxon>Arthropoda</taxon>
        <taxon>Chelicerata</taxon>
        <taxon>Arachnida</taxon>
        <taxon>Araneae</taxon>
        <taxon>Araneomorphae</taxon>
        <taxon>Entelegynae</taxon>
        <taxon>Araneoidea</taxon>
        <taxon>Araneidae</taxon>
        <taxon>Caerostris</taxon>
    </lineage>
</organism>
<evidence type="ECO:0000313" key="1">
    <source>
        <dbReference type="EMBL" id="GIY66853.1"/>
    </source>
</evidence>
<evidence type="ECO:0000313" key="2">
    <source>
        <dbReference type="Proteomes" id="UP001054837"/>
    </source>
</evidence>
<comment type="caution">
    <text evidence="1">The sequence shown here is derived from an EMBL/GenBank/DDBJ whole genome shotgun (WGS) entry which is preliminary data.</text>
</comment>
<gene>
    <name evidence="1" type="ORF">CDAR_605691</name>
</gene>
<proteinExistence type="predicted"/>